<dbReference type="EC" id="2.3.1.8" evidence="4"/>
<dbReference type="Pfam" id="PF01515">
    <property type="entry name" value="PTA_PTB"/>
    <property type="match status" value="1"/>
</dbReference>
<keyword evidence="6 10" id="KW-0808">Transferase</keyword>
<evidence type="ECO:0000256" key="4">
    <source>
        <dbReference type="ARBA" id="ARBA00012707"/>
    </source>
</evidence>
<comment type="caution">
    <text evidence="10">The sequence shown here is derived from an EMBL/GenBank/DDBJ whole genome shotgun (WGS) entry which is preliminary data.</text>
</comment>
<comment type="similarity">
    <text evidence="3">Belongs to the phosphate acetyltransferase and butyryltransferase family.</text>
</comment>
<name>A0A6A4RL92_9RHOB</name>
<dbReference type="InterPro" id="IPR042112">
    <property type="entry name" value="P_AcTrfase_dom2"/>
</dbReference>
<dbReference type="AlphaFoldDB" id="A0A6A4RL92"/>
<proteinExistence type="inferred from homology"/>
<keyword evidence="7 10" id="KW-0012">Acyltransferase</keyword>
<dbReference type="Gene3D" id="3.40.50.10950">
    <property type="match status" value="1"/>
</dbReference>
<dbReference type="SUPFAM" id="SSF53659">
    <property type="entry name" value="Isocitrate/Isopropylmalate dehydrogenase-like"/>
    <property type="match status" value="1"/>
</dbReference>
<comment type="catalytic activity">
    <reaction evidence="1">
        <text>acetyl-CoA + phosphate = acetyl phosphate + CoA</text>
        <dbReference type="Rhea" id="RHEA:19521"/>
        <dbReference type="ChEBI" id="CHEBI:22191"/>
        <dbReference type="ChEBI" id="CHEBI:43474"/>
        <dbReference type="ChEBI" id="CHEBI:57287"/>
        <dbReference type="ChEBI" id="CHEBI:57288"/>
        <dbReference type="EC" id="2.3.1.8"/>
    </reaction>
</comment>
<dbReference type="GO" id="GO:0008959">
    <property type="term" value="F:phosphate acetyltransferase activity"/>
    <property type="evidence" value="ECO:0007669"/>
    <property type="project" value="UniProtKB-EC"/>
</dbReference>
<dbReference type="RefSeq" id="WP_158976495.1">
    <property type="nucleotide sequence ID" value="NZ_WSFO01000001.1"/>
</dbReference>
<protein>
    <recommendedName>
        <fullName evidence="5">Phosphate acetyltransferase</fullName>
        <ecNumber evidence="4">2.3.1.8</ecNumber>
    </recommendedName>
    <alternativeName>
        <fullName evidence="8">Phosphotransacetylase</fullName>
    </alternativeName>
</protein>
<comment type="pathway">
    <text evidence="2">Metabolic intermediate biosynthesis; acetyl-CoA biosynthesis; acetyl-CoA from acetate: step 2/2.</text>
</comment>
<evidence type="ECO:0000313" key="11">
    <source>
        <dbReference type="Proteomes" id="UP000441586"/>
    </source>
</evidence>
<dbReference type="InterPro" id="IPR042113">
    <property type="entry name" value="P_AcTrfase_dom1"/>
</dbReference>
<sequence>MTTILNPVELLKATPSDSHPVIALSEGSDPRVVAGALAAVEAELANIILIGPTAEVEAALEAVGGRVVASGLSVHDPEISELSDEFATAFYELRKHKGIDQEAARKAVKSPLVYAAMLVRCGHANGTVGGAVATTSDVVRTAIQVIGMAPDAAMVSSFFLMYPPKNAESGRAMLYSDCGLVIDPSATELAAIAGASAQSCRTLLRSEPKIAMLSFSTMGSASHAAIDKVTTATAALRAAYPELSVDGEMQFDAAFVPSVGESKAPGSQVAGQANVMIFPNLDAGNIGYKLTQRLGGYAAIGPVLQGLAQPANDLSRGCSAEDVTQMIAVTVLQSQRTDDGDKQPGLENLPNFSQQLRNLSQCSKKNPNRIHHDAPTADH</sequence>
<organism evidence="10 11">
    <name type="scientific">Parasedimentitalea maritima</name>
    <dbReference type="NCBI Taxonomy" id="2578117"/>
    <lineage>
        <taxon>Bacteria</taxon>
        <taxon>Pseudomonadati</taxon>
        <taxon>Pseudomonadota</taxon>
        <taxon>Alphaproteobacteria</taxon>
        <taxon>Rhodobacterales</taxon>
        <taxon>Paracoccaceae</taxon>
        <taxon>Parasedimentitalea</taxon>
    </lineage>
</organism>
<dbReference type="PANTHER" id="PTHR43356">
    <property type="entry name" value="PHOSPHATE ACETYLTRANSFERASE"/>
    <property type="match status" value="1"/>
</dbReference>
<dbReference type="NCBIfam" id="NF007233">
    <property type="entry name" value="PRK09653.1"/>
    <property type="match status" value="1"/>
</dbReference>
<dbReference type="Proteomes" id="UP000441586">
    <property type="component" value="Unassembled WGS sequence"/>
</dbReference>
<dbReference type="InterPro" id="IPR004614">
    <property type="entry name" value="P_AcTrfase"/>
</dbReference>
<dbReference type="EMBL" id="WSFO01000001">
    <property type="protein sequence ID" value="KAE9632478.1"/>
    <property type="molecule type" value="Genomic_DNA"/>
</dbReference>
<evidence type="ECO:0000256" key="3">
    <source>
        <dbReference type="ARBA" id="ARBA00005656"/>
    </source>
</evidence>
<dbReference type="InterPro" id="IPR012147">
    <property type="entry name" value="P_Ac_Bu_trans"/>
</dbReference>
<evidence type="ECO:0000256" key="8">
    <source>
        <dbReference type="ARBA" id="ARBA00031108"/>
    </source>
</evidence>
<dbReference type="PIRSF" id="PIRSF000428">
    <property type="entry name" value="P_Ac_trans"/>
    <property type="match status" value="1"/>
</dbReference>
<evidence type="ECO:0000256" key="6">
    <source>
        <dbReference type="ARBA" id="ARBA00022679"/>
    </source>
</evidence>
<gene>
    <name evidence="10" type="primary">pta</name>
    <name evidence="10" type="ORF">GP644_01490</name>
</gene>
<dbReference type="InterPro" id="IPR002505">
    <property type="entry name" value="PTA_PTB"/>
</dbReference>
<dbReference type="PANTHER" id="PTHR43356:SF3">
    <property type="entry name" value="PHOSPHATE ACETYLTRANSFERASE"/>
    <property type="match status" value="1"/>
</dbReference>
<dbReference type="InterPro" id="IPR050500">
    <property type="entry name" value="Phos_Acetyltrans/Butyryltrans"/>
</dbReference>
<dbReference type="NCBIfam" id="TIGR00651">
    <property type="entry name" value="pta"/>
    <property type="match status" value="1"/>
</dbReference>
<evidence type="ECO:0000256" key="7">
    <source>
        <dbReference type="ARBA" id="ARBA00023315"/>
    </source>
</evidence>
<evidence type="ECO:0000256" key="5">
    <source>
        <dbReference type="ARBA" id="ARBA00021528"/>
    </source>
</evidence>
<dbReference type="Gene3D" id="3.40.50.10750">
    <property type="entry name" value="Isocitrate/Isopropylmalate dehydrogenase-like"/>
    <property type="match status" value="1"/>
</dbReference>
<evidence type="ECO:0000259" key="9">
    <source>
        <dbReference type="Pfam" id="PF01515"/>
    </source>
</evidence>
<reference evidence="10 11" key="1">
    <citation type="submission" date="2019-12" db="EMBL/GenBank/DDBJ databases">
        <authorList>
            <person name="Zhang Y.-J."/>
        </authorList>
    </citation>
    <scope>NUCLEOTIDE SEQUENCE [LARGE SCALE GENOMIC DNA]</scope>
    <source>
        <strain evidence="10 11">H18S-6</strain>
    </source>
</reference>
<accession>A0A6A4RL92</accession>
<evidence type="ECO:0000313" key="10">
    <source>
        <dbReference type="EMBL" id="KAE9632478.1"/>
    </source>
</evidence>
<feature type="domain" description="Phosphate acetyl/butaryl transferase" evidence="9">
    <location>
        <begin position="17"/>
        <end position="331"/>
    </location>
</feature>
<evidence type="ECO:0000256" key="1">
    <source>
        <dbReference type="ARBA" id="ARBA00000705"/>
    </source>
</evidence>
<evidence type="ECO:0000256" key="2">
    <source>
        <dbReference type="ARBA" id="ARBA00004989"/>
    </source>
</evidence>